<dbReference type="EMBL" id="CP045226">
    <property type="protein sequence ID" value="QFS44230.1"/>
    <property type="molecule type" value="Genomic_DNA"/>
</dbReference>
<reference evidence="2 3" key="1">
    <citation type="submission" date="2019-10" db="EMBL/GenBank/DDBJ databases">
        <title>Genomic and transcriptomic insights into the perfect genentic adaptation of a filamentous nitrogen-fixing cyanobacterium to rice fields.</title>
        <authorList>
            <person name="Chen Z."/>
        </authorList>
    </citation>
    <scope>NUCLEOTIDE SEQUENCE [LARGE SCALE GENOMIC DNA]</scope>
    <source>
        <strain evidence="2">CCNUC1</strain>
    </source>
</reference>
<name>A0A5P8VV35_9NOSO</name>
<dbReference type="RefSeq" id="WP_152588549.1">
    <property type="nucleotide sequence ID" value="NZ_CP045226.1"/>
</dbReference>
<accession>A0A5P8VV35</accession>
<keyword evidence="1" id="KW-0812">Transmembrane</keyword>
<protein>
    <recommendedName>
        <fullName evidence="4">VCBS repeat-containing protein</fullName>
    </recommendedName>
</protein>
<keyword evidence="3" id="KW-1185">Reference proteome</keyword>
<evidence type="ECO:0000313" key="2">
    <source>
        <dbReference type="EMBL" id="QFS44230.1"/>
    </source>
</evidence>
<gene>
    <name evidence="2" type="ORF">GXM_01703</name>
</gene>
<evidence type="ECO:0000256" key="1">
    <source>
        <dbReference type="SAM" id="Phobius"/>
    </source>
</evidence>
<evidence type="ECO:0000313" key="3">
    <source>
        <dbReference type="Proteomes" id="UP000326678"/>
    </source>
</evidence>
<dbReference type="KEGG" id="nsh:GXM_01703"/>
<keyword evidence="1" id="KW-0472">Membrane</keyword>
<proteinExistence type="predicted"/>
<evidence type="ECO:0008006" key="4">
    <source>
        <dbReference type="Google" id="ProtNLM"/>
    </source>
</evidence>
<sequence>MQAKATDTQTGYEPKGFLKMNVLKPLNFTFITLPVIFFIVTASSPALTATSNSITGIDQGYENLPRFLADVNGDNRADYCRFVGNSPSIFLSCNLAIASGFSPNQYEFNSIRGIDQGYQNLPRFLADVNGDNRADYCRFVGDSPSIFLSCNLATASGFSPNQYEFNSIRGIDQGYQNLPRFLADVNGDKRADYCRFVGNSPNVFLSCNLATPSGFSPYQYEFSSIAGIDQGYENLPRFLADVNGDNRADYCRFVGNSPNVFLSCNLATASGFSLNQYEFNSITGIDQGYETLPRFLADVNGDKRADYCRFVGNSPNVFLSCNLATPSGFSLNQYEFSSIGGIDQGYETLPRLLADVNGDKRADYCRFVGNNPSVFLSCNLATPSGF</sequence>
<dbReference type="SUPFAM" id="SSF69318">
    <property type="entry name" value="Integrin alpha N-terminal domain"/>
    <property type="match status" value="1"/>
</dbReference>
<dbReference type="InterPro" id="IPR028994">
    <property type="entry name" value="Integrin_alpha_N"/>
</dbReference>
<organism evidence="2 3">
    <name type="scientific">Nostoc sphaeroides CCNUC1</name>
    <dbReference type="NCBI Taxonomy" id="2653204"/>
    <lineage>
        <taxon>Bacteria</taxon>
        <taxon>Bacillati</taxon>
        <taxon>Cyanobacteriota</taxon>
        <taxon>Cyanophyceae</taxon>
        <taxon>Nostocales</taxon>
        <taxon>Nostocaceae</taxon>
        <taxon>Nostoc</taxon>
    </lineage>
</organism>
<feature type="transmembrane region" description="Helical" evidence="1">
    <location>
        <begin position="26"/>
        <end position="47"/>
    </location>
</feature>
<dbReference type="AlphaFoldDB" id="A0A5P8VV35"/>
<keyword evidence="1" id="KW-1133">Transmembrane helix</keyword>
<dbReference type="Proteomes" id="UP000326678">
    <property type="component" value="Chromosome Gxm1"/>
</dbReference>